<dbReference type="AlphaFoldDB" id="A0A7C3ZID2"/>
<accession>A0A7C3ZID2</accession>
<dbReference type="EMBL" id="DSPX01000026">
    <property type="protein sequence ID" value="HGF99644.1"/>
    <property type="molecule type" value="Genomic_DNA"/>
</dbReference>
<evidence type="ECO:0000313" key="2">
    <source>
        <dbReference type="EMBL" id="HGF99644.1"/>
    </source>
</evidence>
<comment type="caution">
    <text evidence="2">The sequence shown here is derived from an EMBL/GenBank/DDBJ whole genome shotgun (WGS) entry which is preliminary data.</text>
</comment>
<sequence>MYDTRNRGGWELGKHPAACRGDSPRSPLGECLRQATRMPTAGYAIGSIQSGTALVFCLIPEVLNVNKKVVKIATIML</sequence>
<gene>
    <name evidence="2" type="ORF">ENR15_02990</name>
</gene>
<proteinExistence type="predicted"/>
<feature type="compositionally biased region" description="Basic and acidic residues" evidence="1">
    <location>
        <begin position="1"/>
        <end position="14"/>
    </location>
</feature>
<organism evidence="2">
    <name type="scientific">Planktothricoides sp. SpSt-374</name>
    <dbReference type="NCBI Taxonomy" id="2282167"/>
    <lineage>
        <taxon>Bacteria</taxon>
        <taxon>Bacillati</taxon>
        <taxon>Cyanobacteriota</taxon>
        <taxon>Cyanophyceae</taxon>
        <taxon>Oscillatoriophycideae</taxon>
        <taxon>Oscillatoriales</taxon>
        <taxon>Oscillatoriaceae</taxon>
        <taxon>Planktothricoides</taxon>
    </lineage>
</organism>
<feature type="region of interest" description="Disordered" evidence="1">
    <location>
        <begin position="1"/>
        <end position="25"/>
    </location>
</feature>
<evidence type="ECO:0000256" key="1">
    <source>
        <dbReference type="SAM" id="MobiDB-lite"/>
    </source>
</evidence>
<name>A0A7C3ZID2_9CYAN</name>
<protein>
    <submittedName>
        <fullName evidence="2">Uncharacterized protein</fullName>
    </submittedName>
</protein>
<reference evidence="2" key="1">
    <citation type="journal article" date="2020" name="mSystems">
        <title>Genome- and Community-Level Interaction Insights into Carbon Utilization and Element Cycling Functions of Hydrothermarchaeota in Hydrothermal Sediment.</title>
        <authorList>
            <person name="Zhou Z."/>
            <person name="Liu Y."/>
            <person name="Xu W."/>
            <person name="Pan J."/>
            <person name="Luo Z.H."/>
            <person name="Li M."/>
        </authorList>
    </citation>
    <scope>NUCLEOTIDE SEQUENCE [LARGE SCALE GENOMIC DNA]</scope>
    <source>
        <strain evidence="2">SpSt-374</strain>
    </source>
</reference>